<sequence length="193" mass="21005">MGSFVSLRPATREDATELALLTDIASHGFASWLWLSELGNGGCDTPMERGRQKLRGDQGQGNWSDAVIAEAYGEIAGAAIGFGLDEGIRNIEADRPALKPVIDLQKMVLGSWFIATLGVYSHLRGIGIGRRLLGDQIERAENAPVSLITAGYNEAALSLYKKNEFSEAARADAVAFFENGRKHEWVLLTRDAR</sequence>
<evidence type="ECO:0000313" key="3">
    <source>
        <dbReference type="Proteomes" id="UP000254939"/>
    </source>
</evidence>
<dbReference type="PROSITE" id="PS51186">
    <property type="entry name" value="GNAT"/>
    <property type="match status" value="1"/>
</dbReference>
<keyword evidence="2" id="KW-0808">Transferase</keyword>
<dbReference type="SUPFAM" id="SSF55729">
    <property type="entry name" value="Acyl-CoA N-acyltransferases (Nat)"/>
    <property type="match status" value="1"/>
</dbReference>
<evidence type="ECO:0000259" key="1">
    <source>
        <dbReference type="PROSITE" id="PS51186"/>
    </source>
</evidence>
<proteinExistence type="predicted"/>
<gene>
    <name evidence="2" type="ORF">B5K06_09100</name>
</gene>
<reference evidence="2 3" key="1">
    <citation type="submission" date="2017-03" db="EMBL/GenBank/DDBJ databases">
        <title>Genome analysis of Rhizobial strains effectives or ineffectives for nitrogen fixation isolated from bean seeds.</title>
        <authorList>
            <person name="Peralta H."/>
            <person name="Aguilar-Vera A."/>
            <person name="Mora Y."/>
            <person name="Vargas-Lagunas C."/>
            <person name="Girard L."/>
            <person name="Mora J."/>
        </authorList>
    </citation>
    <scope>NUCLEOTIDE SEQUENCE [LARGE SCALE GENOMIC DNA]</scope>
    <source>
        <strain evidence="2 3">CCGM3</strain>
    </source>
</reference>
<comment type="caution">
    <text evidence="2">The sequence shown here is derived from an EMBL/GenBank/DDBJ whole genome shotgun (WGS) entry which is preliminary data.</text>
</comment>
<accession>A0A370KT22</accession>
<dbReference type="AlphaFoldDB" id="A0A370KT22"/>
<evidence type="ECO:0000313" key="2">
    <source>
        <dbReference type="EMBL" id="RDJ12913.1"/>
    </source>
</evidence>
<organism evidence="2 3">
    <name type="scientific">Rhizobium grahamii</name>
    <dbReference type="NCBI Taxonomy" id="1120045"/>
    <lineage>
        <taxon>Bacteria</taxon>
        <taxon>Pseudomonadati</taxon>
        <taxon>Pseudomonadota</taxon>
        <taxon>Alphaproteobacteria</taxon>
        <taxon>Hyphomicrobiales</taxon>
        <taxon>Rhizobiaceae</taxon>
        <taxon>Rhizobium/Agrobacterium group</taxon>
        <taxon>Rhizobium</taxon>
    </lineage>
</organism>
<dbReference type="OrthoDB" id="9788924at2"/>
<dbReference type="InterPro" id="IPR000182">
    <property type="entry name" value="GNAT_dom"/>
</dbReference>
<dbReference type="EMBL" id="NAAC01000009">
    <property type="protein sequence ID" value="RDJ12913.1"/>
    <property type="molecule type" value="Genomic_DNA"/>
</dbReference>
<dbReference type="GO" id="GO:0016747">
    <property type="term" value="F:acyltransferase activity, transferring groups other than amino-acyl groups"/>
    <property type="evidence" value="ECO:0007669"/>
    <property type="project" value="InterPro"/>
</dbReference>
<dbReference type="Gene3D" id="3.40.630.30">
    <property type="match status" value="1"/>
</dbReference>
<dbReference type="InterPro" id="IPR016181">
    <property type="entry name" value="Acyl_CoA_acyltransferase"/>
</dbReference>
<dbReference type="Proteomes" id="UP000254939">
    <property type="component" value="Unassembled WGS sequence"/>
</dbReference>
<feature type="domain" description="N-acetyltransferase" evidence="1">
    <location>
        <begin position="5"/>
        <end position="193"/>
    </location>
</feature>
<protein>
    <submittedName>
        <fullName evidence="2">GNAT family N-acetyltransferase</fullName>
    </submittedName>
</protein>
<name>A0A370KT22_9HYPH</name>
<dbReference type="RefSeq" id="WP_114712638.1">
    <property type="nucleotide sequence ID" value="NZ_KZ857259.1"/>
</dbReference>
<dbReference type="Pfam" id="PF00583">
    <property type="entry name" value="Acetyltransf_1"/>
    <property type="match status" value="1"/>
</dbReference>